<dbReference type="Proteomes" id="UP000198211">
    <property type="component" value="Unassembled WGS sequence"/>
</dbReference>
<dbReference type="InterPro" id="IPR052579">
    <property type="entry name" value="Zinc_finger_SWIM"/>
</dbReference>
<comment type="caution">
    <text evidence="1">The sequence shown here is derived from an EMBL/GenBank/DDBJ whole genome shotgun (WGS) entry which is preliminary data.</text>
</comment>
<dbReference type="PANTHER" id="PTHR31569">
    <property type="entry name" value="SWIM-TYPE DOMAIN-CONTAINING PROTEIN"/>
    <property type="match status" value="1"/>
</dbReference>
<dbReference type="OrthoDB" id="92090at2759"/>
<evidence type="ECO:0000313" key="1">
    <source>
        <dbReference type="EMBL" id="OWZ06303.1"/>
    </source>
</evidence>
<dbReference type="PANTHER" id="PTHR31569:SF4">
    <property type="entry name" value="SWIM-TYPE DOMAIN-CONTAINING PROTEIN"/>
    <property type="match status" value="1"/>
</dbReference>
<reference evidence="2" key="1">
    <citation type="submission" date="2017-03" db="EMBL/GenBank/DDBJ databases">
        <title>Phytopthora megakarya and P. palmivora, two closely related causual agents of cacao black pod achieved similar genome size and gene model numbers by different mechanisms.</title>
        <authorList>
            <person name="Ali S."/>
            <person name="Shao J."/>
            <person name="Larry D.J."/>
            <person name="Kronmiller B."/>
            <person name="Shen D."/>
            <person name="Strem M.D."/>
            <person name="Melnick R.L."/>
            <person name="Guiltinan M.J."/>
            <person name="Tyler B.M."/>
            <person name="Meinhardt L.W."/>
            <person name="Bailey B.A."/>
        </authorList>
    </citation>
    <scope>NUCLEOTIDE SEQUENCE [LARGE SCALE GENOMIC DNA]</scope>
    <source>
        <strain evidence="2">zdho120</strain>
    </source>
</reference>
<dbReference type="AlphaFoldDB" id="A0A225VLJ7"/>
<accession>A0A225VLJ7</accession>
<evidence type="ECO:0000313" key="2">
    <source>
        <dbReference type="Proteomes" id="UP000198211"/>
    </source>
</evidence>
<proteinExistence type="predicted"/>
<organism evidence="1 2">
    <name type="scientific">Phytophthora megakarya</name>
    <dbReference type="NCBI Taxonomy" id="4795"/>
    <lineage>
        <taxon>Eukaryota</taxon>
        <taxon>Sar</taxon>
        <taxon>Stramenopiles</taxon>
        <taxon>Oomycota</taxon>
        <taxon>Peronosporomycetes</taxon>
        <taxon>Peronosporales</taxon>
        <taxon>Peronosporaceae</taxon>
        <taxon>Phytophthora</taxon>
    </lineage>
</organism>
<name>A0A225VLJ7_9STRA</name>
<dbReference type="EMBL" id="NBNE01004021">
    <property type="protein sequence ID" value="OWZ06303.1"/>
    <property type="molecule type" value="Genomic_DNA"/>
</dbReference>
<sequence>MSLACEDLAKKQCSRLGDVDRTATKKLKVIMKGLVNAESQVKYDNLKVALLETLGNDKDNLLYSSFMKHWDPNIDEWVMFKRGGVSHLQYHTNNRLESKYGRVKEIVIGTFTIDDLLSMLIPLQNYAEDLVEFHRVDSRPPMAEDPELTAVAMQLSEYAFRMVKNLHSLALGVNALYEIEVDGSKTTTTNPATRGKHEIDMKTRAVKLSNMENLFGVPTSINRYLSSKAFPQTDKLVEAIQAIDAKNDKDLLARWDDYGCATYGQLKLMVAVLNARETFQHAQATVNWIDKVEYQVTSVVEPFKDSTDVTKVEFKTSVEEINLGKWRGGRHTQFDAEFWVFRENGWLNSSSIVGTLFMLKETYQDAGVVNPRYHYFDTKE</sequence>
<protein>
    <submittedName>
        <fullName evidence="1">Uncharacterized protein</fullName>
    </submittedName>
</protein>
<gene>
    <name evidence="1" type="ORF">PHMEG_00021463</name>
</gene>
<keyword evidence="2" id="KW-1185">Reference proteome</keyword>